<feature type="signal peptide" evidence="1">
    <location>
        <begin position="1"/>
        <end position="19"/>
    </location>
</feature>
<evidence type="ECO:0000256" key="1">
    <source>
        <dbReference type="SAM" id="SignalP"/>
    </source>
</evidence>
<organism evidence="2 3">
    <name type="scientific">Polysphondylium violaceum</name>
    <dbReference type="NCBI Taxonomy" id="133409"/>
    <lineage>
        <taxon>Eukaryota</taxon>
        <taxon>Amoebozoa</taxon>
        <taxon>Evosea</taxon>
        <taxon>Eumycetozoa</taxon>
        <taxon>Dictyostelia</taxon>
        <taxon>Dictyosteliales</taxon>
        <taxon>Dictyosteliaceae</taxon>
        <taxon>Polysphondylium</taxon>
    </lineage>
</organism>
<keyword evidence="3" id="KW-1185">Reference proteome</keyword>
<accession>A0A8J4Q4G6</accession>
<evidence type="ECO:0000313" key="3">
    <source>
        <dbReference type="Proteomes" id="UP000695562"/>
    </source>
</evidence>
<proteinExistence type="predicted"/>
<feature type="chain" id="PRO_5035280043" evidence="1">
    <location>
        <begin position="20"/>
        <end position="150"/>
    </location>
</feature>
<gene>
    <name evidence="2" type="ORF">CYY_000125</name>
</gene>
<protein>
    <submittedName>
        <fullName evidence="2">Uncharacterized protein</fullName>
    </submittedName>
</protein>
<keyword evidence="1" id="KW-0732">Signal</keyword>
<sequence length="150" mass="17103">MKLIIALCILLLSIQSCYGAGVLNRMSSLHIKARISWYSEDKDSSGFSGDLFSIPPGSQEAFRRDLTDEGYAVYVEINPTPNRVGIQDRYTNTYLVPKEANIFFYDDHIIIDGAGRRHIIPWKYEKGKNHEHYMRNSDPICEGYAGSSEY</sequence>
<dbReference type="AlphaFoldDB" id="A0A8J4Q4G6"/>
<dbReference type="PROSITE" id="PS51257">
    <property type="entry name" value="PROKAR_LIPOPROTEIN"/>
    <property type="match status" value="1"/>
</dbReference>
<comment type="caution">
    <text evidence="2">The sequence shown here is derived from an EMBL/GenBank/DDBJ whole genome shotgun (WGS) entry which is preliminary data.</text>
</comment>
<reference evidence="2" key="1">
    <citation type="submission" date="2020-01" db="EMBL/GenBank/DDBJ databases">
        <title>Development of genomics and gene disruption for Polysphondylium violaceum indicates a role for the polyketide synthase stlB in stalk morphogenesis.</title>
        <authorList>
            <person name="Narita B."/>
            <person name="Kawabe Y."/>
            <person name="Kin K."/>
            <person name="Saito T."/>
            <person name="Gibbs R."/>
            <person name="Kuspa A."/>
            <person name="Muzny D."/>
            <person name="Queller D."/>
            <person name="Richards S."/>
            <person name="Strassman J."/>
            <person name="Sucgang R."/>
            <person name="Worley K."/>
            <person name="Schaap P."/>
        </authorList>
    </citation>
    <scope>NUCLEOTIDE SEQUENCE</scope>
    <source>
        <strain evidence="2">QSvi11</strain>
    </source>
</reference>
<name>A0A8J4Q4G6_9MYCE</name>
<evidence type="ECO:0000313" key="2">
    <source>
        <dbReference type="EMBL" id="KAF2078625.1"/>
    </source>
</evidence>
<dbReference type="Proteomes" id="UP000695562">
    <property type="component" value="Unassembled WGS sequence"/>
</dbReference>
<dbReference type="EMBL" id="AJWJ01000002">
    <property type="protein sequence ID" value="KAF2078625.1"/>
    <property type="molecule type" value="Genomic_DNA"/>
</dbReference>